<dbReference type="EMBL" id="JASBWT010000001">
    <property type="protein sequence ID" value="KAJ9108985.1"/>
    <property type="molecule type" value="Genomic_DNA"/>
</dbReference>
<evidence type="ECO:0000313" key="2">
    <source>
        <dbReference type="Proteomes" id="UP001227268"/>
    </source>
</evidence>
<keyword evidence="2" id="KW-1185">Reference proteome</keyword>
<accession>A0ACC2WB56</accession>
<dbReference type="Proteomes" id="UP001227268">
    <property type="component" value="Unassembled WGS sequence"/>
</dbReference>
<sequence>MDSFHLEYFGSLGREGITTLGERGFKVEDDDPVTSITDIVLTHRHPDHIGGLKSILAVFSAKGLQLPKVYKWRHPLETQANGENVDWDQLLINDAWPISTRATALTWLEDGHQIPLQQGSGSSGTTLSIVHTPGHTEDSISLLIEETRELFTADTILGQGTSVFADLSAYFGGGADMASLQKVLELRPTVLYGGHGPHVGDQRSSVAKIEEYINHRNERERQILAVLEERTSFTPREIVEVLYAGLGIGVYIAAEKPVVAHLKKLENDGKVARTADGKWRLL</sequence>
<organism evidence="1 2">
    <name type="scientific">Naganishia friedmannii</name>
    <dbReference type="NCBI Taxonomy" id="89922"/>
    <lineage>
        <taxon>Eukaryota</taxon>
        <taxon>Fungi</taxon>
        <taxon>Dikarya</taxon>
        <taxon>Basidiomycota</taxon>
        <taxon>Agaricomycotina</taxon>
        <taxon>Tremellomycetes</taxon>
        <taxon>Filobasidiales</taxon>
        <taxon>Filobasidiaceae</taxon>
        <taxon>Naganishia</taxon>
    </lineage>
</organism>
<name>A0ACC2WB56_9TREE</name>
<gene>
    <name evidence="1" type="ORF">QFC21_000308</name>
</gene>
<protein>
    <submittedName>
        <fullName evidence="1">Uncharacterized protein</fullName>
    </submittedName>
</protein>
<proteinExistence type="predicted"/>
<evidence type="ECO:0000313" key="1">
    <source>
        <dbReference type="EMBL" id="KAJ9108985.1"/>
    </source>
</evidence>
<comment type="caution">
    <text evidence="1">The sequence shown here is derived from an EMBL/GenBank/DDBJ whole genome shotgun (WGS) entry which is preliminary data.</text>
</comment>
<reference evidence="1" key="1">
    <citation type="submission" date="2023-04" db="EMBL/GenBank/DDBJ databases">
        <title>Draft Genome sequencing of Naganishia species isolated from polar environments using Oxford Nanopore Technology.</title>
        <authorList>
            <person name="Leo P."/>
            <person name="Venkateswaran K."/>
        </authorList>
    </citation>
    <scope>NUCLEOTIDE SEQUENCE</scope>
    <source>
        <strain evidence="1">MNA-CCFEE 5423</strain>
    </source>
</reference>